<dbReference type="SUPFAM" id="SSF57196">
    <property type="entry name" value="EGF/Laminin"/>
    <property type="match status" value="1"/>
</dbReference>
<feature type="domain" description="NOTCH1 EGF-like calcium-binding" evidence="2">
    <location>
        <begin position="4"/>
        <end position="33"/>
    </location>
</feature>
<gene>
    <name evidence="3" type="ORF">PENTCL1PPCAC_17427</name>
</gene>
<evidence type="ECO:0000313" key="4">
    <source>
        <dbReference type="Proteomes" id="UP001432027"/>
    </source>
</evidence>
<accession>A0AAV5TLQ5</accession>
<evidence type="ECO:0000313" key="3">
    <source>
        <dbReference type="EMBL" id="GMS95251.1"/>
    </source>
</evidence>
<evidence type="ECO:0000256" key="1">
    <source>
        <dbReference type="ARBA" id="ARBA00023157"/>
    </source>
</evidence>
<feature type="non-terminal residue" evidence="3">
    <location>
        <position position="1"/>
    </location>
</feature>
<evidence type="ECO:0000259" key="2">
    <source>
        <dbReference type="Pfam" id="PF07645"/>
    </source>
</evidence>
<dbReference type="AlphaFoldDB" id="A0AAV5TLQ5"/>
<comment type="caution">
    <text evidence="3">The sequence shown here is derived from an EMBL/GenBank/DDBJ whole genome shotgun (WGS) entry which is preliminary data.</text>
</comment>
<dbReference type="InterPro" id="IPR018097">
    <property type="entry name" value="EGF_Ca-bd_CS"/>
</dbReference>
<feature type="domain" description="NOTCH1 EGF-like calcium-binding" evidence="2">
    <location>
        <begin position="45"/>
        <end position="75"/>
    </location>
</feature>
<dbReference type="Proteomes" id="UP001432027">
    <property type="component" value="Unassembled WGS sequence"/>
</dbReference>
<reference evidence="3" key="1">
    <citation type="submission" date="2023-10" db="EMBL/GenBank/DDBJ databases">
        <title>Genome assembly of Pristionchus species.</title>
        <authorList>
            <person name="Yoshida K."/>
            <person name="Sommer R.J."/>
        </authorList>
    </citation>
    <scope>NUCLEOTIDE SEQUENCE</scope>
    <source>
        <strain evidence="3">RS0144</strain>
    </source>
</reference>
<proteinExistence type="predicted"/>
<dbReference type="GO" id="GO:0005509">
    <property type="term" value="F:calcium ion binding"/>
    <property type="evidence" value="ECO:0007669"/>
    <property type="project" value="InterPro"/>
</dbReference>
<protein>
    <recommendedName>
        <fullName evidence="2">NOTCH1 EGF-like calcium-binding domain-containing protein</fullName>
    </recommendedName>
</protein>
<organism evidence="3 4">
    <name type="scientific">Pristionchus entomophagus</name>
    <dbReference type="NCBI Taxonomy" id="358040"/>
    <lineage>
        <taxon>Eukaryota</taxon>
        <taxon>Metazoa</taxon>
        <taxon>Ecdysozoa</taxon>
        <taxon>Nematoda</taxon>
        <taxon>Chromadorea</taxon>
        <taxon>Rhabditida</taxon>
        <taxon>Rhabditina</taxon>
        <taxon>Diplogasteromorpha</taxon>
        <taxon>Diplogasteroidea</taxon>
        <taxon>Neodiplogasteridae</taxon>
        <taxon>Pristionchus</taxon>
    </lineage>
</organism>
<keyword evidence="1" id="KW-1015">Disulfide bond</keyword>
<dbReference type="PROSITE" id="PS01187">
    <property type="entry name" value="EGF_CA"/>
    <property type="match status" value="1"/>
</dbReference>
<dbReference type="EMBL" id="BTSX01000004">
    <property type="protein sequence ID" value="GMS95251.1"/>
    <property type="molecule type" value="Genomic_DNA"/>
</dbReference>
<sequence>EYFCNTPKDDCDKNTTVCRDLAVGYKCECKKGLIYIPGTTKKCEDVNECKLKTHNCSVDGSEQCHNTWTSFFCNC</sequence>
<dbReference type="Gene3D" id="2.10.25.10">
    <property type="entry name" value="Laminin"/>
    <property type="match status" value="2"/>
</dbReference>
<feature type="non-terminal residue" evidence="3">
    <location>
        <position position="75"/>
    </location>
</feature>
<keyword evidence="4" id="KW-1185">Reference proteome</keyword>
<name>A0AAV5TLQ5_9BILA</name>
<dbReference type="Pfam" id="PF07645">
    <property type="entry name" value="EGF_CA"/>
    <property type="match status" value="2"/>
</dbReference>
<dbReference type="InterPro" id="IPR049883">
    <property type="entry name" value="NOTCH1_EGF-like"/>
</dbReference>